<accession>A0A381SG75</accession>
<protein>
    <submittedName>
        <fullName evidence="2">Uncharacterized protein</fullName>
    </submittedName>
</protein>
<name>A0A381SG75_9ZZZZ</name>
<dbReference type="EMBL" id="UINC01003007">
    <property type="protein sequence ID" value="SVA02464.1"/>
    <property type="molecule type" value="Genomic_DNA"/>
</dbReference>
<gene>
    <name evidence="2" type="ORF">METZ01_LOCUS55318</name>
</gene>
<organism evidence="2">
    <name type="scientific">marine metagenome</name>
    <dbReference type="NCBI Taxonomy" id="408172"/>
    <lineage>
        <taxon>unclassified sequences</taxon>
        <taxon>metagenomes</taxon>
        <taxon>ecological metagenomes</taxon>
    </lineage>
</organism>
<evidence type="ECO:0000313" key="2">
    <source>
        <dbReference type="EMBL" id="SVA02464.1"/>
    </source>
</evidence>
<reference evidence="2" key="1">
    <citation type="submission" date="2018-05" db="EMBL/GenBank/DDBJ databases">
        <authorList>
            <person name="Lanie J.A."/>
            <person name="Ng W.-L."/>
            <person name="Kazmierczak K.M."/>
            <person name="Andrzejewski T.M."/>
            <person name="Davidsen T.M."/>
            <person name="Wayne K.J."/>
            <person name="Tettelin H."/>
            <person name="Glass J.I."/>
            <person name="Rusch D."/>
            <person name="Podicherti R."/>
            <person name="Tsui H.-C.T."/>
            <person name="Winkler M.E."/>
        </authorList>
    </citation>
    <scope>NUCLEOTIDE SEQUENCE</scope>
</reference>
<feature type="region of interest" description="Disordered" evidence="1">
    <location>
        <begin position="17"/>
        <end position="50"/>
    </location>
</feature>
<evidence type="ECO:0000256" key="1">
    <source>
        <dbReference type="SAM" id="MobiDB-lite"/>
    </source>
</evidence>
<feature type="compositionally biased region" description="Polar residues" evidence="1">
    <location>
        <begin position="17"/>
        <end position="27"/>
    </location>
</feature>
<sequence>MVSDTVQIDQAQKELADSTNITPLNQTKKNDAIELGNGEQNEEKTYNDSLEESIPLPEVRRLTKETDKLDSDKPFFELKSSIDLLHQQVDSLKKVISTYEKGKGAMPTIDEDLLNLIKVPQLRHRVELQNGTIINGEIIEEDELGIIIQTSIGQLAIEKDRIIDILEDLPPIAKVELISEPFIDAFPDREEITGSIKNIGTKRADFVRVIAHLWSPTTSLLQQDSVFISGQNQKYYTGIKSDSALEPGAIVDFKITILLSEADEVSYRTYEVRWESYK</sequence>
<proteinExistence type="predicted"/>
<dbReference type="AlphaFoldDB" id="A0A381SG75"/>